<keyword evidence="3 6" id="KW-0812">Transmembrane</keyword>
<evidence type="ECO:0000259" key="7">
    <source>
        <dbReference type="Pfam" id="PF09335"/>
    </source>
</evidence>
<keyword evidence="2" id="KW-1003">Cell membrane</keyword>
<evidence type="ECO:0000256" key="3">
    <source>
        <dbReference type="ARBA" id="ARBA00022692"/>
    </source>
</evidence>
<keyword evidence="5 6" id="KW-0472">Membrane</keyword>
<evidence type="ECO:0000256" key="5">
    <source>
        <dbReference type="ARBA" id="ARBA00023136"/>
    </source>
</evidence>
<dbReference type="EMBL" id="PEXV01000141">
    <property type="protein sequence ID" value="PIS41197.1"/>
    <property type="molecule type" value="Genomic_DNA"/>
</dbReference>
<feature type="transmembrane region" description="Helical" evidence="6">
    <location>
        <begin position="55"/>
        <end position="75"/>
    </location>
</feature>
<dbReference type="PANTHER" id="PTHR42709">
    <property type="entry name" value="ALKALINE PHOSPHATASE LIKE PROTEIN"/>
    <property type="match status" value="1"/>
</dbReference>
<comment type="caution">
    <text evidence="8">The sequence shown here is derived from an EMBL/GenBank/DDBJ whole genome shotgun (WGS) entry which is preliminary data.</text>
</comment>
<feature type="transmembrane region" description="Helical" evidence="6">
    <location>
        <begin position="175"/>
        <end position="195"/>
    </location>
</feature>
<dbReference type="AlphaFoldDB" id="A0A2H0YRS6"/>
<proteinExistence type="predicted"/>
<dbReference type="InterPro" id="IPR032816">
    <property type="entry name" value="VTT_dom"/>
</dbReference>
<accession>A0A2H0YRS6</accession>
<evidence type="ECO:0000256" key="4">
    <source>
        <dbReference type="ARBA" id="ARBA00022989"/>
    </source>
</evidence>
<evidence type="ECO:0000313" key="8">
    <source>
        <dbReference type="EMBL" id="PIS41197.1"/>
    </source>
</evidence>
<dbReference type="Proteomes" id="UP000228711">
    <property type="component" value="Unassembled WGS sequence"/>
</dbReference>
<evidence type="ECO:0000256" key="2">
    <source>
        <dbReference type="ARBA" id="ARBA00022475"/>
    </source>
</evidence>
<feature type="transmembrane region" description="Helical" evidence="6">
    <location>
        <begin position="7"/>
        <end position="25"/>
    </location>
</feature>
<evidence type="ECO:0000313" key="9">
    <source>
        <dbReference type="Proteomes" id="UP000228711"/>
    </source>
</evidence>
<dbReference type="InterPro" id="IPR051311">
    <property type="entry name" value="DedA_domain"/>
</dbReference>
<evidence type="ECO:0000256" key="1">
    <source>
        <dbReference type="ARBA" id="ARBA00004651"/>
    </source>
</evidence>
<feature type="transmembrane region" description="Helical" evidence="6">
    <location>
        <begin position="113"/>
        <end position="133"/>
    </location>
</feature>
<organism evidence="8 9">
    <name type="scientific">Candidatus Kerfeldbacteria bacterium CG08_land_8_20_14_0_20_42_7</name>
    <dbReference type="NCBI Taxonomy" id="2014245"/>
    <lineage>
        <taxon>Bacteria</taxon>
        <taxon>Candidatus Kerfeldiibacteriota</taxon>
    </lineage>
</organism>
<comment type="subcellular location">
    <subcellularLocation>
        <location evidence="1">Cell membrane</location>
        <topology evidence="1">Multi-pass membrane protein</topology>
    </subcellularLocation>
</comment>
<dbReference type="PANTHER" id="PTHR42709:SF6">
    <property type="entry name" value="UNDECAPRENYL PHOSPHATE TRANSPORTER A"/>
    <property type="match status" value="1"/>
</dbReference>
<dbReference type="GO" id="GO:0005886">
    <property type="term" value="C:plasma membrane"/>
    <property type="evidence" value="ECO:0007669"/>
    <property type="project" value="UniProtKB-SubCell"/>
</dbReference>
<dbReference type="Pfam" id="PF09335">
    <property type="entry name" value="VTT_dom"/>
    <property type="match status" value="1"/>
</dbReference>
<feature type="transmembrane region" description="Helical" evidence="6">
    <location>
        <begin position="31"/>
        <end position="48"/>
    </location>
</feature>
<feature type="domain" description="VTT" evidence="7">
    <location>
        <begin position="34"/>
        <end position="160"/>
    </location>
</feature>
<gene>
    <name evidence="8" type="ORF">COT25_04425</name>
</gene>
<name>A0A2H0YRS6_9BACT</name>
<reference evidence="9" key="1">
    <citation type="submission" date="2017-09" db="EMBL/GenBank/DDBJ databases">
        <title>Depth-based differentiation of microbial function through sediment-hosted aquifers and enrichment of novel symbionts in the deep terrestrial subsurface.</title>
        <authorList>
            <person name="Probst A.J."/>
            <person name="Ladd B."/>
            <person name="Jarett J.K."/>
            <person name="Geller-Mcgrath D.E."/>
            <person name="Sieber C.M.K."/>
            <person name="Emerson J.B."/>
            <person name="Anantharaman K."/>
            <person name="Thomas B.C."/>
            <person name="Malmstrom R."/>
            <person name="Stieglmeier M."/>
            <person name="Klingl A."/>
            <person name="Woyke T."/>
            <person name="Ryan C.M."/>
            <person name="Banfield J.F."/>
        </authorList>
    </citation>
    <scope>NUCLEOTIDE SEQUENCE [LARGE SCALE GENOMIC DNA]</scope>
</reference>
<protein>
    <recommendedName>
        <fullName evidence="7">VTT domain-containing protein</fullName>
    </recommendedName>
</protein>
<evidence type="ECO:0000256" key="6">
    <source>
        <dbReference type="SAM" id="Phobius"/>
    </source>
</evidence>
<feature type="transmembrane region" description="Helical" evidence="6">
    <location>
        <begin position="140"/>
        <end position="163"/>
    </location>
</feature>
<keyword evidence="4 6" id="KW-1133">Transmembrane helix</keyword>
<sequence length="211" mass="23664">MQETSSMLNLVVQYGYVTLFIVVVIENLEFFGSFPISVIAAAMGAVAAEGVFNIWISIALLTVASVLGDVLGYWVGRKFGRPVLLRWGGRMIKNGRLEKAEALVDKYGSWSVFVTRAIFASFQAIINIIAGVTRMSFFKFFIACLSGEFIWSITYFFLGYYFWSQVSGALQKISSFGVFGVILSILVAIVLYLLYRYRARIFKQKNNGNIN</sequence>